<gene>
    <name evidence="2" type="ORF">F2P56_012540</name>
</gene>
<name>A0A833XJ12_JUGRE</name>
<dbReference type="CDD" id="cd00303">
    <property type="entry name" value="retropepsin_like"/>
    <property type="match status" value="1"/>
</dbReference>
<accession>A0A833XJ12</accession>
<protein>
    <submittedName>
        <fullName evidence="2">Uncharacterized protein</fullName>
    </submittedName>
</protein>
<feature type="region of interest" description="Disordered" evidence="1">
    <location>
        <begin position="46"/>
        <end position="67"/>
    </location>
</feature>
<dbReference type="Gramene" id="Jr06_08050_p4">
    <property type="protein sequence ID" value="cds.Jr06_08050_p4"/>
    <property type="gene ID" value="Jr06_08050"/>
</dbReference>
<dbReference type="AlphaFoldDB" id="A0A833XJ12"/>
<reference evidence="2" key="2">
    <citation type="submission" date="2020-03" db="EMBL/GenBank/DDBJ databases">
        <title>Walnut 2.0.</title>
        <authorList>
            <person name="Marrano A."/>
            <person name="Britton M."/>
            <person name="Zimin A.V."/>
            <person name="Zaini P.A."/>
            <person name="Workman R."/>
            <person name="Puiu D."/>
            <person name="Bianco L."/>
            <person name="Allen B.J."/>
            <person name="Troggio M."/>
            <person name="Leslie C.A."/>
            <person name="Timp W."/>
            <person name="Dendekar A."/>
            <person name="Salzberg S.L."/>
            <person name="Neale D.B."/>
        </authorList>
    </citation>
    <scope>NUCLEOTIDE SEQUENCE</scope>
    <source>
        <tissue evidence="2">Leaves</tissue>
    </source>
</reference>
<proteinExistence type="predicted"/>
<evidence type="ECO:0000313" key="2">
    <source>
        <dbReference type="EMBL" id="KAF5468386.1"/>
    </source>
</evidence>
<dbReference type="EMBL" id="LIHL02000006">
    <property type="protein sequence ID" value="KAF5468386.1"/>
    <property type="molecule type" value="Genomic_DNA"/>
</dbReference>
<comment type="caution">
    <text evidence="2">The sequence shown here is derived from an EMBL/GenBank/DDBJ whole genome shotgun (WGS) entry which is preliminary data.</text>
</comment>
<evidence type="ECO:0000313" key="3">
    <source>
        <dbReference type="Proteomes" id="UP000619265"/>
    </source>
</evidence>
<evidence type="ECO:0000256" key="1">
    <source>
        <dbReference type="SAM" id="MobiDB-lite"/>
    </source>
</evidence>
<organism evidence="2 3">
    <name type="scientific">Juglans regia</name>
    <name type="common">English walnut</name>
    <dbReference type="NCBI Taxonomy" id="51240"/>
    <lineage>
        <taxon>Eukaryota</taxon>
        <taxon>Viridiplantae</taxon>
        <taxon>Streptophyta</taxon>
        <taxon>Embryophyta</taxon>
        <taxon>Tracheophyta</taxon>
        <taxon>Spermatophyta</taxon>
        <taxon>Magnoliopsida</taxon>
        <taxon>eudicotyledons</taxon>
        <taxon>Gunneridae</taxon>
        <taxon>Pentapetalae</taxon>
        <taxon>rosids</taxon>
        <taxon>fabids</taxon>
        <taxon>Fagales</taxon>
        <taxon>Juglandaceae</taxon>
        <taxon>Juglans</taxon>
    </lineage>
</organism>
<reference evidence="2" key="1">
    <citation type="submission" date="2015-10" db="EMBL/GenBank/DDBJ databases">
        <authorList>
            <person name="Martinez-Garcia P.J."/>
            <person name="Crepeau M.W."/>
            <person name="Puiu D."/>
            <person name="Gonzalez-Ibeas D."/>
            <person name="Whalen J."/>
            <person name="Stevens K."/>
            <person name="Paul R."/>
            <person name="Butterfield T."/>
            <person name="Britton M."/>
            <person name="Reagan R."/>
            <person name="Chakraborty S."/>
            <person name="Walawage S.L."/>
            <person name="Vasquez-Gross H.A."/>
            <person name="Cardeno C."/>
            <person name="Famula R."/>
            <person name="Pratt K."/>
            <person name="Kuruganti S."/>
            <person name="Aradhya M.K."/>
            <person name="Leslie C.A."/>
            <person name="Dandekar A.M."/>
            <person name="Salzberg S.L."/>
            <person name="Wegrzyn J.L."/>
            <person name="Langley C.H."/>
            <person name="Neale D.B."/>
        </authorList>
    </citation>
    <scope>NUCLEOTIDE SEQUENCE</scope>
    <source>
        <tissue evidence="2">Leaves</tissue>
    </source>
</reference>
<sequence length="110" mass="12428">MQKRRAQGLCFNCNQRFTAGHKCQKPQLLLLEGHTDNVICEDITDQQTLEEDQGGETREVQEPEQEPEITLHALTGWSGPKTMRITARMGPHEVVVLVDSGSTHNFISER</sequence>
<dbReference type="Proteomes" id="UP000619265">
    <property type="component" value="Unassembled WGS sequence"/>
</dbReference>